<feature type="transmembrane region" description="Helical" evidence="11">
    <location>
        <begin position="423"/>
        <end position="446"/>
    </location>
</feature>
<dbReference type="InterPro" id="IPR003439">
    <property type="entry name" value="ABC_transporter-like_ATP-bd"/>
</dbReference>
<evidence type="ECO:0000256" key="1">
    <source>
        <dbReference type="ARBA" id="ARBA00004141"/>
    </source>
</evidence>
<comment type="similarity">
    <text evidence="2">Belongs to the AFG1 ATPase family.</text>
</comment>
<dbReference type="NCBIfam" id="NF040713">
    <property type="entry name" value="ZapE"/>
    <property type="match status" value="1"/>
</dbReference>
<dbReference type="PANTHER" id="PTHR24221">
    <property type="entry name" value="ATP-BINDING CASSETTE SUB-FAMILY B"/>
    <property type="match status" value="1"/>
</dbReference>
<dbReference type="FunFam" id="1.20.1560.10:FF:000050">
    <property type="entry name" value="Vacuolar ABC heavy metal transporter (Hmt1)"/>
    <property type="match status" value="1"/>
</dbReference>
<dbReference type="InterPro" id="IPR017871">
    <property type="entry name" value="ABC_transporter-like_CS"/>
</dbReference>
<proteinExistence type="inferred from homology"/>
<keyword evidence="6" id="KW-0067">ATP-binding</keyword>
<evidence type="ECO:0000256" key="6">
    <source>
        <dbReference type="ARBA" id="ARBA00022840"/>
    </source>
</evidence>
<evidence type="ECO:0000256" key="10">
    <source>
        <dbReference type="SAM" id="MobiDB-lite"/>
    </source>
</evidence>
<evidence type="ECO:0000256" key="9">
    <source>
        <dbReference type="ARBA" id="ARBA00024363"/>
    </source>
</evidence>
<dbReference type="GO" id="GO:0000041">
    <property type="term" value="P:transition metal ion transport"/>
    <property type="evidence" value="ECO:0007669"/>
    <property type="project" value="UniProtKB-ARBA"/>
</dbReference>
<reference evidence="14" key="1">
    <citation type="submission" date="2023-01" db="EMBL/GenBank/DDBJ databases">
        <title>The chitinases involved in constricting ring structure development in the nematode-trapping fungus Drechslerella dactyloides.</title>
        <authorList>
            <person name="Wang R."/>
            <person name="Zhang L."/>
            <person name="Tang P."/>
            <person name="Li S."/>
            <person name="Liang L."/>
        </authorList>
    </citation>
    <scope>NUCLEOTIDE SEQUENCE</scope>
    <source>
        <strain evidence="14">YMF1.00031</strain>
    </source>
</reference>
<dbReference type="InterPro" id="IPR005654">
    <property type="entry name" value="ATPase_AFG1-like"/>
</dbReference>
<dbReference type="InterPro" id="IPR003593">
    <property type="entry name" value="AAA+_ATPase"/>
</dbReference>
<feature type="compositionally biased region" description="Polar residues" evidence="10">
    <location>
        <begin position="991"/>
        <end position="1007"/>
    </location>
</feature>
<feature type="region of interest" description="Disordered" evidence="10">
    <location>
        <begin position="1509"/>
        <end position="1528"/>
    </location>
</feature>
<dbReference type="PANTHER" id="PTHR24221:SF651">
    <property type="entry name" value="HEAVY METAL TOLERANCE PROTEIN"/>
    <property type="match status" value="1"/>
</dbReference>
<dbReference type="FunFam" id="3.40.50.300:FF:000186">
    <property type="entry name" value="ATP-binding cassette sub-family B member 7, mitochondrial"/>
    <property type="match status" value="1"/>
</dbReference>
<accession>A0AAD6IWV6</accession>
<evidence type="ECO:0000259" key="12">
    <source>
        <dbReference type="PROSITE" id="PS50893"/>
    </source>
</evidence>
<evidence type="ECO:0008006" key="16">
    <source>
        <dbReference type="Google" id="ProtNLM"/>
    </source>
</evidence>
<dbReference type="CDD" id="cd03253">
    <property type="entry name" value="ABCC_ATM1_transporter"/>
    <property type="match status" value="1"/>
</dbReference>
<sequence length="1528" mass="172402">MASQTPFLTVPVKLEQPTSSTLLVLIHYIFPVFLLFFFIIFLATWSVYTSETTDPTKESILFIRRKSSSKPNGHPGHPSHDLRRPSNKPLLSSFARSIFNWLLVGLTLSYILDAANLILHALAKKGWWAGQDTVIYTTSLIFLSITLLASQLESKYYPVMPHAASWLMILCAEITILIEDSSLHTRFSEWDKWQIALAAVAGFRIVWLFGMVLVWFLLYAREKRKRIQLESDSGSSSETSSLLGSDDSGVEYGATPQPSNGNGPATRTPGWARRDKNPEGSWWEYLKGYKMLFPYLWPSKDRKLQSVMIVCIIIVLIQRWINVKVPDQLGRITKILGNDNAEERRIPWFEIFLYLFFRFLQGNMGLLGGIRSILWIPISQYSYRSISQAAFEHVHSLSLDFHLGKKTGEVLSALSKGAAINNFLEMVTFQVLPMLLDLGVAVVYFLTNYDAYYALIIIIVTGAYLYVTVRMARWRADIRRTMVNKSREEDAVKNDSMIAYETVKYFNAETYEFNRYREAVRGFQSAEYRVLTSLNIMNVTQNLMFSLGLVAACYLSAYQVTTGQADVGKFVTLLTYLAQLQGPLNFFGTFYRSIQSSMINSERMLELFREKPTVVDEGKTKRLNRCDGHITFDDVHFAYDERKPALRGLSFDAEPGTTTAFVGESGGGKTTILRLLFRFYNASSGAVRIDGRDVRDFTIESLREKIGVVPQDTVLFNESLMYNLKYANPSATDEDVYRACQAASIHEKILTFPDGYSTKVGERGLRLSGGEKQRVAIARTIIKNPKIILLDEATASLDTETEQHIQSALRELTAGRTTLVIAHRLSTITNANQIVVVANGRVAEVGTHEQLLALKGKYSSMWYRQIRAEEKMKKLQAVQDDEPYSGENTPGTRTPLITVSDIELDTSNPVIGTSGVPIPPSGAVDGRSNVDTGILSSDPNQHRAAIVIQGVYERLLDYKPERYHDLKQRLDAVTTSLRALEDTQKGHAGSKPSSSWRDSEFLPTSWQSPQAQSKALIRTLSKDEDLLGLQSPRGLLLSGSVGCGKSMLADLLASSLPHAQKQRIHYDTFMLSVYAKLEDHRRRTDMRDTYSILHVARELVSTSTILFLDEFQMPDKAAGKILKSLFCNFFMLGGVLIATSNRLPENLVAAEWRREEFGIFEDILRSRCEIWDMSSNVDWRRRGEHGRIVAVPSKNHEDKAISVPKFYYLKNGDLEEAWKTAVKDAVPCREVSWKSCSLKVYGRDVRLNRTCDQTALFTFDEIFAETLGPADYITIASNFSTIIVDDVPVLTIKSHRHEAKRFITFLDAIYECRCRLLIRAEVPIEDLFFPDAVETVTSDDSDSLHSEAFAEAHQDLTVPFRPNVSLYEHILESSNDPVASKRAVYKADEDLDFAGKKADFTTTGKYTGEDEKFSFKRAVSRVWEVCGEKWWDASPIPDHGVPHSPIPKSLRRWEGHVENGASGDYTHTASVNNKMDAPLRPEAPRFTPVHVWGVIDNWGKRAGRWGQGVNAYKNAPTRGNSSNSKYEN</sequence>
<comment type="subcellular location">
    <subcellularLocation>
        <location evidence="1">Membrane</location>
        <topology evidence="1">Multi-pass membrane protein</topology>
    </subcellularLocation>
</comment>
<evidence type="ECO:0000256" key="3">
    <source>
        <dbReference type="ARBA" id="ARBA00022448"/>
    </source>
</evidence>
<dbReference type="InterPro" id="IPR036640">
    <property type="entry name" value="ABC1_TM_sf"/>
</dbReference>
<feature type="transmembrane region" description="Helical" evidence="11">
    <location>
        <begin position="98"/>
        <end position="122"/>
    </location>
</feature>
<evidence type="ECO:0000256" key="8">
    <source>
        <dbReference type="ARBA" id="ARBA00023136"/>
    </source>
</evidence>
<dbReference type="Gene3D" id="1.20.1560.10">
    <property type="entry name" value="ABC transporter type 1, transmembrane domain"/>
    <property type="match status" value="1"/>
</dbReference>
<dbReference type="PROSITE" id="PS50929">
    <property type="entry name" value="ABC_TM1F"/>
    <property type="match status" value="1"/>
</dbReference>
<dbReference type="Pfam" id="PF03969">
    <property type="entry name" value="AFG1_ATPase"/>
    <property type="match status" value="1"/>
</dbReference>
<protein>
    <recommendedName>
        <fullName evidence="16">Heavy metal tolerance protein</fullName>
    </recommendedName>
</protein>
<keyword evidence="15" id="KW-1185">Reference proteome</keyword>
<dbReference type="InterPro" id="IPR039421">
    <property type="entry name" value="Type_1_exporter"/>
</dbReference>
<evidence type="ECO:0000256" key="11">
    <source>
        <dbReference type="SAM" id="Phobius"/>
    </source>
</evidence>
<evidence type="ECO:0000256" key="4">
    <source>
        <dbReference type="ARBA" id="ARBA00022692"/>
    </source>
</evidence>
<dbReference type="Pfam" id="PF00005">
    <property type="entry name" value="ABC_tran"/>
    <property type="match status" value="1"/>
</dbReference>
<feature type="transmembrane region" description="Helical" evidence="11">
    <location>
        <begin position="452"/>
        <end position="472"/>
    </location>
</feature>
<dbReference type="CDD" id="cd00009">
    <property type="entry name" value="AAA"/>
    <property type="match status" value="1"/>
</dbReference>
<dbReference type="EMBL" id="JAQGDS010000010">
    <property type="protein sequence ID" value="KAJ6257847.1"/>
    <property type="molecule type" value="Genomic_DNA"/>
</dbReference>
<keyword evidence="3" id="KW-0813">Transport</keyword>
<dbReference type="PROSITE" id="PS00211">
    <property type="entry name" value="ABC_TRANSPORTER_1"/>
    <property type="match status" value="1"/>
</dbReference>
<dbReference type="SUPFAM" id="SSF52540">
    <property type="entry name" value="P-loop containing nucleoside triphosphate hydrolases"/>
    <property type="match status" value="2"/>
</dbReference>
<feature type="compositionally biased region" description="Polar residues" evidence="10">
    <location>
        <begin position="256"/>
        <end position="265"/>
    </location>
</feature>
<name>A0AAD6IWV6_DREDA</name>
<keyword evidence="8 11" id="KW-0472">Membrane</keyword>
<feature type="compositionally biased region" description="Polar residues" evidence="10">
    <location>
        <begin position="1517"/>
        <end position="1528"/>
    </location>
</feature>
<organism evidence="14 15">
    <name type="scientific">Drechslerella dactyloides</name>
    <name type="common">Nematode-trapping fungus</name>
    <name type="synonym">Arthrobotrys dactyloides</name>
    <dbReference type="NCBI Taxonomy" id="74499"/>
    <lineage>
        <taxon>Eukaryota</taxon>
        <taxon>Fungi</taxon>
        <taxon>Dikarya</taxon>
        <taxon>Ascomycota</taxon>
        <taxon>Pezizomycotina</taxon>
        <taxon>Orbiliomycetes</taxon>
        <taxon>Orbiliales</taxon>
        <taxon>Orbiliaceae</taxon>
        <taxon>Drechslerella</taxon>
    </lineage>
</organism>
<comment type="similarity">
    <text evidence="9">Belongs to the ABC transporter superfamily. ABCB family. Heavy Metal importer (TC 3.A.1.210) subfamily.</text>
</comment>
<feature type="transmembrane region" description="Helical" evidence="11">
    <location>
        <begin position="193"/>
        <end position="218"/>
    </location>
</feature>
<keyword evidence="5" id="KW-0547">Nucleotide-binding</keyword>
<evidence type="ECO:0000256" key="5">
    <source>
        <dbReference type="ARBA" id="ARBA00022741"/>
    </source>
</evidence>
<dbReference type="GO" id="GO:0140359">
    <property type="term" value="F:ABC-type transporter activity"/>
    <property type="evidence" value="ECO:0007669"/>
    <property type="project" value="InterPro"/>
</dbReference>
<feature type="transmembrane region" description="Helical" evidence="11">
    <location>
        <begin position="351"/>
        <end position="374"/>
    </location>
</feature>
<dbReference type="Gene3D" id="3.40.50.300">
    <property type="entry name" value="P-loop containing nucleotide triphosphate hydrolases"/>
    <property type="match status" value="2"/>
</dbReference>
<evidence type="ECO:0000259" key="13">
    <source>
        <dbReference type="PROSITE" id="PS50929"/>
    </source>
</evidence>
<feature type="domain" description="ABC transmembrane type-1" evidence="13">
    <location>
        <begin position="309"/>
        <end position="596"/>
    </location>
</feature>
<dbReference type="Proteomes" id="UP001221413">
    <property type="component" value="Unassembled WGS sequence"/>
</dbReference>
<feature type="domain" description="ABC transporter" evidence="12">
    <location>
        <begin position="630"/>
        <end position="864"/>
    </location>
</feature>
<dbReference type="CDD" id="cd18583">
    <property type="entry name" value="ABC_6TM_HMT1"/>
    <property type="match status" value="1"/>
</dbReference>
<dbReference type="PROSITE" id="PS50893">
    <property type="entry name" value="ABC_TRANSPORTER_2"/>
    <property type="match status" value="1"/>
</dbReference>
<dbReference type="Pfam" id="PF00664">
    <property type="entry name" value="ABC_membrane"/>
    <property type="match status" value="1"/>
</dbReference>
<keyword evidence="4 11" id="KW-0812">Transmembrane</keyword>
<dbReference type="InterPro" id="IPR027417">
    <property type="entry name" value="P-loop_NTPase"/>
</dbReference>
<dbReference type="GO" id="GO:0005524">
    <property type="term" value="F:ATP binding"/>
    <property type="evidence" value="ECO:0007669"/>
    <property type="project" value="UniProtKB-KW"/>
</dbReference>
<dbReference type="SMART" id="SM00382">
    <property type="entry name" value="AAA"/>
    <property type="match status" value="2"/>
</dbReference>
<feature type="region of interest" description="Disordered" evidence="10">
    <location>
        <begin position="981"/>
        <end position="1007"/>
    </location>
</feature>
<gene>
    <name evidence="14" type="ORF">Dda_7636</name>
</gene>
<dbReference type="GO" id="GO:0005774">
    <property type="term" value="C:vacuolar membrane"/>
    <property type="evidence" value="ECO:0007669"/>
    <property type="project" value="TreeGrafter"/>
</dbReference>
<keyword evidence="7 11" id="KW-1133">Transmembrane helix</keyword>
<evidence type="ECO:0000313" key="14">
    <source>
        <dbReference type="EMBL" id="KAJ6257847.1"/>
    </source>
</evidence>
<evidence type="ECO:0000256" key="2">
    <source>
        <dbReference type="ARBA" id="ARBA00010322"/>
    </source>
</evidence>
<feature type="region of interest" description="Disordered" evidence="10">
    <location>
        <begin position="252"/>
        <end position="273"/>
    </location>
</feature>
<dbReference type="GO" id="GO:0016887">
    <property type="term" value="F:ATP hydrolysis activity"/>
    <property type="evidence" value="ECO:0007669"/>
    <property type="project" value="InterPro"/>
</dbReference>
<feature type="transmembrane region" description="Helical" evidence="11">
    <location>
        <begin position="159"/>
        <end position="178"/>
    </location>
</feature>
<comment type="caution">
    <text evidence="14">The sequence shown here is derived from an EMBL/GenBank/DDBJ whole genome shotgun (WGS) entry which is preliminary data.</text>
</comment>
<evidence type="ECO:0000256" key="7">
    <source>
        <dbReference type="ARBA" id="ARBA00022989"/>
    </source>
</evidence>
<dbReference type="InterPro" id="IPR011527">
    <property type="entry name" value="ABC1_TM_dom"/>
</dbReference>
<feature type="transmembrane region" description="Helical" evidence="11">
    <location>
        <begin position="134"/>
        <end position="152"/>
    </location>
</feature>
<feature type="transmembrane region" description="Helical" evidence="11">
    <location>
        <begin position="25"/>
        <end position="48"/>
    </location>
</feature>
<evidence type="ECO:0000313" key="15">
    <source>
        <dbReference type="Proteomes" id="UP001221413"/>
    </source>
</evidence>
<dbReference type="SUPFAM" id="SSF90123">
    <property type="entry name" value="ABC transporter transmembrane region"/>
    <property type="match status" value="1"/>
</dbReference>